<evidence type="ECO:0000313" key="1">
    <source>
        <dbReference type="EMBL" id="CAA9258278.1"/>
    </source>
</evidence>
<feature type="non-terminal residue" evidence="1">
    <location>
        <position position="45"/>
    </location>
</feature>
<protein>
    <submittedName>
        <fullName evidence="1">Uncharacterized protein</fullName>
    </submittedName>
</protein>
<accession>A0A6J4IP89</accession>
<proteinExistence type="predicted"/>
<dbReference type="EMBL" id="CADCTB010000159">
    <property type="protein sequence ID" value="CAA9258278.1"/>
    <property type="molecule type" value="Genomic_DNA"/>
</dbReference>
<feature type="non-terminal residue" evidence="1">
    <location>
        <position position="1"/>
    </location>
</feature>
<sequence length="45" mass="5020">WLDVAMALTTARPGSSRAARAPWTVTAIYWVDKSSFPTANRRSRP</sequence>
<organism evidence="1">
    <name type="scientific">uncultured Acidimicrobiales bacterium</name>
    <dbReference type="NCBI Taxonomy" id="310071"/>
    <lineage>
        <taxon>Bacteria</taxon>
        <taxon>Bacillati</taxon>
        <taxon>Actinomycetota</taxon>
        <taxon>Acidimicrobiia</taxon>
        <taxon>Acidimicrobiales</taxon>
        <taxon>environmental samples</taxon>
    </lineage>
</organism>
<reference evidence="1" key="1">
    <citation type="submission" date="2020-02" db="EMBL/GenBank/DDBJ databases">
        <authorList>
            <person name="Meier V. D."/>
        </authorList>
    </citation>
    <scope>NUCLEOTIDE SEQUENCE</scope>
    <source>
        <strain evidence="1">AVDCRST_MAG10</strain>
    </source>
</reference>
<dbReference type="AlphaFoldDB" id="A0A6J4IP89"/>
<gene>
    <name evidence="1" type="ORF">AVDCRST_MAG10-2608</name>
</gene>
<name>A0A6J4IP89_9ACTN</name>